<dbReference type="Pfam" id="PF09986">
    <property type="entry name" value="DUF2225"/>
    <property type="match status" value="1"/>
</dbReference>
<dbReference type="RefSeq" id="WP_090092776.1">
    <property type="nucleotide sequence ID" value="NZ_FOMG01000022.1"/>
</dbReference>
<sequence>MDQIEITKHLFQKKVTCPVCNNIFKVNVVKVNSPRILSKDSDFLLRYSIINPYFYDVWICNNCGYAALKADFDKLRSHQKDVVLNKIKPKWKPRTYPDVLTEKLAIERYKLALLNAVVIEFKESTKAIICLKIAWMYRLLEMKKEELHFIAQALAGFNDAYINESFPMYGLQRDSTMYLIGELNRKLGNNEEALIWYSKTITTLGASYKIKDLARNGKDAIKSTNV</sequence>
<organism evidence="1 2">
    <name type="scientific">Clostridium uliginosum</name>
    <dbReference type="NCBI Taxonomy" id="119641"/>
    <lineage>
        <taxon>Bacteria</taxon>
        <taxon>Bacillati</taxon>
        <taxon>Bacillota</taxon>
        <taxon>Clostridia</taxon>
        <taxon>Eubacteriales</taxon>
        <taxon>Clostridiaceae</taxon>
        <taxon>Clostridium</taxon>
    </lineage>
</organism>
<evidence type="ECO:0000313" key="2">
    <source>
        <dbReference type="Proteomes" id="UP000199263"/>
    </source>
</evidence>
<dbReference type="Proteomes" id="UP000199263">
    <property type="component" value="Unassembled WGS sequence"/>
</dbReference>
<dbReference type="OrthoDB" id="9780343at2"/>
<evidence type="ECO:0000313" key="1">
    <source>
        <dbReference type="EMBL" id="SFD15774.1"/>
    </source>
</evidence>
<accession>A0A1I1Q0W2</accession>
<name>A0A1I1Q0W2_9CLOT</name>
<dbReference type="STRING" id="119641.SAMN05421842_12251"/>
<protein>
    <recommendedName>
        <fullName evidence="3">DUF2225 domain-containing protein</fullName>
    </recommendedName>
</protein>
<gene>
    <name evidence="1" type="ORF">SAMN05421842_12251</name>
</gene>
<dbReference type="EMBL" id="FOMG01000022">
    <property type="protein sequence ID" value="SFD15774.1"/>
    <property type="molecule type" value="Genomic_DNA"/>
</dbReference>
<dbReference type="AlphaFoldDB" id="A0A1I1Q0W2"/>
<evidence type="ECO:0008006" key="3">
    <source>
        <dbReference type="Google" id="ProtNLM"/>
    </source>
</evidence>
<keyword evidence="2" id="KW-1185">Reference proteome</keyword>
<dbReference type="InterPro" id="IPR018708">
    <property type="entry name" value="DUF2225"/>
</dbReference>
<proteinExistence type="predicted"/>
<reference evidence="1 2" key="1">
    <citation type="submission" date="2016-10" db="EMBL/GenBank/DDBJ databases">
        <authorList>
            <person name="de Groot N.N."/>
        </authorList>
    </citation>
    <scope>NUCLEOTIDE SEQUENCE [LARGE SCALE GENOMIC DNA]</scope>
    <source>
        <strain evidence="1 2">DSM 12992</strain>
    </source>
</reference>